<proteinExistence type="predicted"/>
<dbReference type="PANTHER" id="PTHR38926">
    <property type="entry name" value="F-BOX DOMAIN CONTAINING PROTEIN, EXPRESSED"/>
    <property type="match status" value="1"/>
</dbReference>
<dbReference type="AlphaFoldDB" id="D7FPP5"/>
<evidence type="ECO:0000313" key="1">
    <source>
        <dbReference type="EMBL" id="CBJ30502.1"/>
    </source>
</evidence>
<dbReference type="InterPro" id="IPR032675">
    <property type="entry name" value="LRR_dom_sf"/>
</dbReference>
<dbReference type="EMBL" id="FN649760">
    <property type="protein sequence ID" value="CBJ30502.1"/>
    <property type="molecule type" value="Genomic_DNA"/>
</dbReference>
<evidence type="ECO:0000313" key="2">
    <source>
        <dbReference type="Proteomes" id="UP000002630"/>
    </source>
</evidence>
<evidence type="ECO:0008006" key="3">
    <source>
        <dbReference type="Google" id="ProtNLM"/>
    </source>
</evidence>
<sequence>MAELSTEVVLHGIIRPYLCSTSKCALQRTCNQMHRLLDTPDAWETLDLRAHVIGRRTMKSGRQSILSRQPLFFLARSVVQQPRFSLLKTVDMQGLNLGAMGSTPDLLVTLFESCRHITTLNLWKTYVEDERLPQPQFSVETVIAQHLPGVHHLALEVDASNRGLRVLLEGCTRLKSLHIGSRSNQAGDSISMYPNDLGMKAFTAVGAPYLETLTLVDKVNIGAAGLRCLLNPSACPRLRTLTLVRTGRVNDHCLKAIAPAMGRLTSLTLDQCPVKPSTVQFILDKCPELTSMVVSTQHGLLQQPQDGRALLEYLLAQGPSRLSKIEVQRLSARGSVLGNVPYWLVQDPGLCATVLEWISPRIVIGPAETADERIAPFMAGRDP</sequence>
<name>D7FPP5_ECTSI</name>
<dbReference type="SUPFAM" id="SSF52047">
    <property type="entry name" value="RNI-like"/>
    <property type="match status" value="1"/>
</dbReference>
<protein>
    <recommendedName>
        <fullName evidence="3">F-box domain-containing protein</fullName>
    </recommendedName>
</protein>
<accession>D7FPP5</accession>
<dbReference type="InParanoid" id="D7FPP5"/>
<gene>
    <name evidence="1" type="ORF">Esi_0195_0005</name>
</gene>
<dbReference type="Proteomes" id="UP000002630">
    <property type="component" value="Unassembled WGS sequence"/>
</dbReference>
<dbReference type="OrthoDB" id="10323300at2759"/>
<dbReference type="Gene3D" id="3.80.10.10">
    <property type="entry name" value="Ribonuclease Inhibitor"/>
    <property type="match status" value="1"/>
</dbReference>
<dbReference type="PANTHER" id="PTHR38926:SF5">
    <property type="entry name" value="F-BOX AND LEUCINE-RICH REPEAT PROTEIN 6"/>
    <property type="match status" value="1"/>
</dbReference>
<reference evidence="1 2" key="1">
    <citation type="journal article" date="2010" name="Nature">
        <title>The Ectocarpus genome and the independent evolution of multicellularity in brown algae.</title>
        <authorList>
            <person name="Cock J.M."/>
            <person name="Sterck L."/>
            <person name="Rouze P."/>
            <person name="Scornet D."/>
            <person name="Allen A.E."/>
            <person name="Amoutzias G."/>
            <person name="Anthouard V."/>
            <person name="Artiguenave F."/>
            <person name="Aury J.M."/>
            <person name="Badger J.H."/>
            <person name="Beszteri B."/>
            <person name="Billiau K."/>
            <person name="Bonnet E."/>
            <person name="Bothwell J.H."/>
            <person name="Bowler C."/>
            <person name="Boyen C."/>
            <person name="Brownlee C."/>
            <person name="Carrano C.J."/>
            <person name="Charrier B."/>
            <person name="Cho G.Y."/>
            <person name="Coelho S.M."/>
            <person name="Collen J."/>
            <person name="Corre E."/>
            <person name="Da Silva C."/>
            <person name="Delage L."/>
            <person name="Delaroque N."/>
            <person name="Dittami S.M."/>
            <person name="Doulbeau S."/>
            <person name="Elias M."/>
            <person name="Farnham G."/>
            <person name="Gachon C.M."/>
            <person name="Gschloessl B."/>
            <person name="Heesch S."/>
            <person name="Jabbari K."/>
            <person name="Jubin C."/>
            <person name="Kawai H."/>
            <person name="Kimura K."/>
            <person name="Kloareg B."/>
            <person name="Kupper F.C."/>
            <person name="Lang D."/>
            <person name="Le Bail A."/>
            <person name="Leblanc C."/>
            <person name="Lerouge P."/>
            <person name="Lohr M."/>
            <person name="Lopez P.J."/>
            <person name="Martens C."/>
            <person name="Maumus F."/>
            <person name="Michel G."/>
            <person name="Miranda-Saavedra D."/>
            <person name="Morales J."/>
            <person name="Moreau H."/>
            <person name="Motomura T."/>
            <person name="Nagasato C."/>
            <person name="Napoli C.A."/>
            <person name="Nelson D.R."/>
            <person name="Nyvall-Collen P."/>
            <person name="Peters A.F."/>
            <person name="Pommier C."/>
            <person name="Potin P."/>
            <person name="Poulain J."/>
            <person name="Quesneville H."/>
            <person name="Read B."/>
            <person name="Rensing S.A."/>
            <person name="Ritter A."/>
            <person name="Rousvoal S."/>
            <person name="Samanta M."/>
            <person name="Samson G."/>
            <person name="Schroeder D.C."/>
            <person name="Segurens B."/>
            <person name="Strittmatter M."/>
            <person name="Tonon T."/>
            <person name="Tregear J.W."/>
            <person name="Valentin K."/>
            <person name="von Dassow P."/>
            <person name="Yamagishi T."/>
            <person name="Van de Peer Y."/>
            <person name="Wincker P."/>
        </authorList>
    </citation>
    <scope>NUCLEOTIDE SEQUENCE [LARGE SCALE GENOMIC DNA]</scope>
    <source>
        <strain evidence="2">Ec32 / CCAP1310/4</strain>
    </source>
</reference>
<organism evidence="1 2">
    <name type="scientific">Ectocarpus siliculosus</name>
    <name type="common">Brown alga</name>
    <name type="synonym">Conferva siliculosa</name>
    <dbReference type="NCBI Taxonomy" id="2880"/>
    <lineage>
        <taxon>Eukaryota</taxon>
        <taxon>Sar</taxon>
        <taxon>Stramenopiles</taxon>
        <taxon>Ochrophyta</taxon>
        <taxon>PX clade</taxon>
        <taxon>Phaeophyceae</taxon>
        <taxon>Ectocarpales</taxon>
        <taxon>Ectocarpaceae</taxon>
        <taxon>Ectocarpus</taxon>
    </lineage>
</organism>
<keyword evidence="2" id="KW-1185">Reference proteome</keyword>